<keyword evidence="7" id="KW-1133">Transmembrane helix</keyword>
<dbReference type="SMART" id="SM00387">
    <property type="entry name" value="HATPase_c"/>
    <property type="match status" value="1"/>
</dbReference>
<evidence type="ECO:0000256" key="7">
    <source>
        <dbReference type="SAM" id="Phobius"/>
    </source>
</evidence>
<evidence type="ECO:0000256" key="6">
    <source>
        <dbReference type="ARBA" id="ARBA00023012"/>
    </source>
</evidence>
<evidence type="ECO:0000256" key="5">
    <source>
        <dbReference type="ARBA" id="ARBA00022777"/>
    </source>
</evidence>
<feature type="domain" description="Histidine kinase" evidence="8">
    <location>
        <begin position="357"/>
        <end position="456"/>
    </location>
</feature>
<dbReference type="PANTHER" id="PTHR44936:SF9">
    <property type="entry name" value="SENSOR PROTEIN CREC"/>
    <property type="match status" value="1"/>
</dbReference>
<evidence type="ECO:0000313" key="10">
    <source>
        <dbReference type="Proteomes" id="UP001548189"/>
    </source>
</evidence>
<proteinExistence type="predicted"/>
<dbReference type="GO" id="GO:0005524">
    <property type="term" value="F:ATP binding"/>
    <property type="evidence" value="ECO:0007669"/>
    <property type="project" value="UniProtKB-KW"/>
</dbReference>
<keyword evidence="6" id="KW-0902">Two-component regulatory system</keyword>
<keyword evidence="7" id="KW-0472">Membrane</keyword>
<comment type="catalytic activity">
    <reaction evidence="1">
        <text>ATP + protein L-histidine = ADP + protein N-phospho-L-histidine.</text>
        <dbReference type="EC" id="2.7.13.3"/>
    </reaction>
</comment>
<name>A0ABV2BZD6_9GAMM</name>
<dbReference type="SUPFAM" id="SSF55874">
    <property type="entry name" value="ATPase domain of HSP90 chaperone/DNA topoisomerase II/histidine kinase"/>
    <property type="match status" value="1"/>
</dbReference>
<evidence type="ECO:0000256" key="4">
    <source>
        <dbReference type="ARBA" id="ARBA00022679"/>
    </source>
</evidence>
<keyword evidence="5" id="KW-0418">Kinase</keyword>
<dbReference type="InterPro" id="IPR050980">
    <property type="entry name" value="2C_sensor_his_kinase"/>
</dbReference>
<keyword evidence="10" id="KW-1185">Reference proteome</keyword>
<protein>
    <recommendedName>
        <fullName evidence="2">histidine kinase</fullName>
        <ecNumber evidence="2">2.7.13.3</ecNumber>
    </recommendedName>
</protein>
<evidence type="ECO:0000256" key="1">
    <source>
        <dbReference type="ARBA" id="ARBA00000085"/>
    </source>
</evidence>
<dbReference type="Pfam" id="PF02518">
    <property type="entry name" value="HATPase_c"/>
    <property type="match status" value="1"/>
</dbReference>
<dbReference type="InterPro" id="IPR003594">
    <property type="entry name" value="HATPase_dom"/>
</dbReference>
<evidence type="ECO:0000259" key="8">
    <source>
        <dbReference type="PROSITE" id="PS50109"/>
    </source>
</evidence>
<keyword evidence="7" id="KW-0812">Transmembrane</keyword>
<dbReference type="Proteomes" id="UP001548189">
    <property type="component" value="Unassembled WGS sequence"/>
</dbReference>
<evidence type="ECO:0000256" key="3">
    <source>
        <dbReference type="ARBA" id="ARBA00022553"/>
    </source>
</evidence>
<keyword evidence="9" id="KW-0547">Nucleotide-binding</keyword>
<dbReference type="PANTHER" id="PTHR44936">
    <property type="entry name" value="SENSOR PROTEIN CREC"/>
    <property type="match status" value="1"/>
</dbReference>
<feature type="transmembrane region" description="Helical" evidence="7">
    <location>
        <begin position="58"/>
        <end position="78"/>
    </location>
</feature>
<feature type="transmembrane region" description="Helical" evidence="7">
    <location>
        <begin position="20"/>
        <end position="38"/>
    </location>
</feature>
<keyword evidence="4" id="KW-0808">Transferase</keyword>
<comment type="caution">
    <text evidence="9">The sequence shown here is derived from an EMBL/GenBank/DDBJ whole genome shotgun (WGS) entry which is preliminary data.</text>
</comment>
<evidence type="ECO:0000313" key="9">
    <source>
        <dbReference type="EMBL" id="MET1257183.1"/>
    </source>
</evidence>
<dbReference type="PROSITE" id="PS50109">
    <property type="entry name" value="HIS_KIN"/>
    <property type="match status" value="1"/>
</dbReference>
<dbReference type="Gene3D" id="3.30.565.10">
    <property type="entry name" value="Histidine kinase-like ATPase, C-terminal domain"/>
    <property type="match status" value="1"/>
</dbReference>
<dbReference type="EMBL" id="JBEVCJ010000038">
    <property type="protein sequence ID" value="MET1257183.1"/>
    <property type="molecule type" value="Genomic_DNA"/>
</dbReference>
<evidence type="ECO:0000256" key="2">
    <source>
        <dbReference type="ARBA" id="ARBA00012438"/>
    </source>
</evidence>
<accession>A0ABV2BZD6</accession>
<reference evidence="9 10" key="1">
    <citation type="submission" date="2024-06" db="EMBL/GenBank/DDBJ databases">
        <authorList>
            <person name="Li F."/>
        </authorList>
    </citation>
    <scope>NUCLEOTIDE SEQUENCE [LARGE SCALE GENOMIC DNA]</scope>
    <source>
        <strain evidence="9 10">GXAS 311</strain>
    </source>
</reference>
<dbReference type="EC" id="2.7.13.3" evidence="2"/>
<keyword evidence="9" id="KW-0067">ATP-binding</keyword>
<gene>
    <name evidence="9" type="ORF">ABVT43_18710</name>
</gene>
<sequence>MNKSEQQQALPKLPPIRLIFPWFSLLFSVLVITLLILSQETELLYQYPILQNQFTLNTKLAALLFLGTIYLVEISLFFSSQKKAKKLVSHLKSQLAFLFKSKKQEQQKVHLYSNHTEKLKLFISDKLLEYIEYDEKFIHFKGIAAEIRHNGIISFDKVITALQHAIEQQHFLNLYESPDYTAKSLRSESGKTSLDSAINVHQTHSNEERSIYPHNLQEKTMAILPQNERAIQSIVDYRSAIDAMRYLWDLLDLSTAENLALHIGNQLIECEELYFQQHLSNSLNSTIPQRLSDNIDMPTTPVFFPQLAILTSITGFCDEPIISEKIALGKINEAEFSQAFYFSNSQFILDLAPTEVLLGNVNHIRLLLENLVKNALFFSQRKTTKKHQKPIFISLKSAENHIRINIYNHGPHIADENLQDIFKLGYSTRRKKAHHGKGLGLFFCKEIINGYQGHIQPLNLYNQPQQYQLDILLANDELHTYNIAIQLDENKLLGKTQLFCQLILAEQNPDSDSLTDDDDEKPTLKKSIVLEFDIPIISLCIAHADKQDEKYQSLVASYQPFKWLAPSSYSLSQWQITIAPFKKQHQLIFEPLDINGVMFDIKIPTAESRLQEQEFELGESNLDSELEKWSHSFQTLT</sequence>
<dbReference type="InterPro" id="IPR036890">
    <property type="entry name" value="HATPase_C_sf"/>
</dbReference>
<dbReference type="InterPro" id="IPR005467">
    <property type="entry name" value="His_kinase_dom"/>
</dbReference>
<organism evidence="9 10">
    <name type="scientific">Aliikangiella maris</name>
    <dbReference type="NCBI Taxonomy" id="3162458"/>
    <lineage>
        <taxon>Bacteria</taxon>
        <taxon>Pseudomonadati</taxon>
        <taxon>Pseudomonadota</taxon>
        <taxon>Gammaproteobacteria</taxon>
        <taxon>Oceanospirillales</taxon>
        <taxon>Pleioneaceae</taxon>
        <taxon>Aliikangiella</taxon>
    </lineage>
</organism>
<dbReference type="RefSeq" id="WP_353897765.1">
    <property type="nucleotide sequence ID" value="NZ_JBEVCJ010000038.1"/>
</dbReference>
<keyword evidence="3" id="KW-0597">Phosphoprotein</keyword>